<feature type="transmembrane region" description="Helical" evidence="8">
    <location>
        <begin position="89"/>
        <end position="109"/>
    </location>
</feature>
<dbReference type="PANTHER" id="PTHR34584:SF1">
    <property type="entry name" value="NA(+)_H(+) ANTIPORTER SUBUNIT E1"/>
    <property type="match status" value="1"/>
</dbReference>
<keyword evidence="3" id="KW-1003">Cell membrane</keyword>
<evidence type="ECO:0000256" key="2">
    <source>
        <dbReference type="ARBA" id="ARBA00006228"/>
    </source>
</evidence>
<comment type="subcellular location">
    <subcellularLocation>
        <location evidence="1">Cell membrane</location>
        <topology evidence="1">Multi-pass membrane protein</topology>
    </subcellularLocation>
</comment>
<dbReference type="PANTHER" id="PTHR34584">
    <property type="entry name" value="NA(+)/H(+) ANTIPORTER SUBUNIT E1"/>
    <property type="match status" value="1"/>
</dbReference>
<feature type="region of interest" description="Disordered" evidence="7">
    <location>
        <begin position="1"/>
        <end position="21"/>
    </location>
</feature>
<evidence type="ECO:0000256" key="3">
    <source>
        <dbReference type="ARBA" id="ARBA00022475"/>
    </source>
</evidence>
<gene>
    <name evidence="9" type="ORF">GA0070618_0418</name>
</gene>
<dbReference type="GO" id="GO:0005886">
    <property type="term" value="C:plasma membrane"/>
    <property type="evidence" value="ECO:0007669"/>
    <property type="project" value="UniProtKB-SubCell"/>
</dbReference>
<feature type="transmembrane region" description="Helical" evidence="8">
    <location>
        <begin position="34"/>
        <end position="51"/>
    </location>
</feature>
<dbReference type="NCBIfam" id="NF006521">
    <property type="entry name" value="PRK08965.1-5"/>
    <property type="match status" value="1"/>
</dbReference>
<keyword evidence="10" id="KW-1185">Reference proteome</keyword>
<evidence type="ECO:0000256" key="8">
    <source>
        <dbReference type="SAM" id="Phobius"/>
    </source>
</evidence>
<accession>A0A1C4UKF9</accession>
<dbReference type="InParanoid" id="A0A1C4UKF9"/>
<feature type="transmembrane region" description="Helical" evidence="8">
    <location>
        <begin position="57"/>
        <end position="77"/>
    </location>
</feature>
<proteinExistence type="inferred from homology"/>
<evidence type="ECO:0000256" key="7">
    <source>
        <dbReference type="SAM" id="MobiDB-lite"/>
    </source>
</evidence>
<keyword evidence="4 8" id="KW-0812">Transmembrane</keyword>
<evidence type="ECO:0000313" key="10">
    <source>
        <dbReference type="Proteomes" id="UP000198253"/>
    </source>
</evidence>
<dbReference type="RefSeq" id="WP_414467549.1">
    <property type="nucleotide sequence ID" value="NZ_LT607413.1"/>
</dbReference>
<comment type="similarity">
    <text evidence="2">Belongs to the CPA3 antiporters (TC 2.A.63) subunit E family.</text>
</comment>
<dbReference type="Pfam" id="PF01899">
    <property type="entry name" value="MNHE"/>
    <property type="match status" value="1"/>
</dbReference>
<reference evidence="10" key="1">
    <citation type="submission" date="2016-06" db="EMBL/GenBank/DDBJ databases">
        <authorList>
            <person name="Varghese N."/>
            <person name="Submissions Spin"/>
        </authorList>
    </citation>
    <scope>NUCLEOTIDE SEQUENCE [LARGE SCALE GENOMIC DNA]</scope>
    <source>
        <strain evidence="10">DSM 43816</strain>
    </source>
</reference>
<feature type="compositionally biased region" description="Low complexity" evidence="7">
    <location>
        <begin position="11"/>
        <end position="21"/>
    </location>
</feature>
<dbReference type="InterPro" id="IPR002758">
    <property type="entry name" value="Cation_antiport_E"/>
</dbReference>
<evidence type="ECO:0000256" key="6">
    <source>
        <dbReference type="ARBA" id="ARBA00023136"/>
    </source>
</evidence>
<sequence>MNPDPSVPASGPRRPMIPGAAPGRARAARWRERLIAAGWMVLIWNLLWGRFTLGNLVGGAAVAAVVLVFFPLPPVTLDSRLRPGALLRFGARFVVQLVGASIHVAWIAVRPGYRPRSAIIAVRLRVRTDLNLALTAEVLSLVPGSLIVDVDRHTGLLYVHVFDVRGPEDLCRTRRRIEDVECRLVRAVGSPAEVRLVEAASAEKGTAT</sequence>
<organism evidence="9 10">
    <name type="scientific">Micromonospora echinospora</name>
    <name type="common">Micromonospora purpurea</name>
    <dbReference type="NCBI Taxonomy" id="1877"/>
    <lineage>
        <taxon>Bacteria</taxon>
        <taxon>Bacillati</taxon>
        <taxon>Actinomycetota</taxon>
        <taxon>Actinomycetes</taxon>
        <taxon>Micromonosporales</taxon>
        <taxon>Micromonosporaceae</taxon>
        <taxon>Micromonospora</taxon>
    </lineage>
</organism>
<evidence type="ECO:0000256" key="1">
    <source>
        <dbReference type="ARBA" id="ARBA00004651"/>
    </source>
</evidence>
<dbReference type="EMBL" id="LT607413">
    <property type="protein sequence ID" value="SCE72154.1"/>
    <property type="molecule type" value="Genomic_DNA"/>
</dbReference>
<keyword evidence="6 8" id="KW-0472">Membrane</keyword>
<keyword evidence="5 8" id="KW-1133">Transmembrane helix</keyword>
<evidence type="ECO:0000256" key="5">
    <source>
        <dbReference type="ARBA" id="ARBA00022989"/>
    </source>
</evidence>
<evidence type="ECO:0000256" key="4">
    <source>
        <dbReference type="ARBA" id="ARBA00022692"/>
    </source>
</evidence>
<dbReference type="AlphaFoldDB" id="A0A1C4UKF9"/>
<name>A0A1C4UKF9_MICEC</name>
<dbReference type="GO" id="GO:0008324">
    <property type="term" value="F:monoatomic cation transmembrane transporter activity"/>
    <property type="evidence" value="ECO:0007669"/>
    <property type="project" value="InterPro"/>
</dbReference>
<protein>
    <submittedName>
        <fullName evidence="9">Multicomponent Na+:H+ antiporter subunit E</fullName>
    </submittedName>
</protein>
<evidence type="ECO:0000313" key="9">
    <source>
        <dbReference type="EMBL" id="SCE72154.1"/>
    </source>
</evidence>
<dbReference type="Proteomes" id="UP000198253">
    <property type="component" value="Chromosome I"/>
</dbReference>